<dbReference type="Gene3D" id="1.10.100.10">
    <property type="entry name" value="Insulin-like"/>
    <property type="match status" value="1"/>
</dbReference>
<dbReference type="EMBL" id="CAJNOI010000013">
    <property type="protein sequence ID" value="CAF0801982.1"/>
    <property type="molecule type" value="Genomic_DNA"/>
</dbReference>
<name>A0A813SMN4_9BILA</name>
<dbReference type="AlphaFoldDB" id="A0A813SMN4"/>
<evidence type="ECO:0000313" key="3">
    <source>
        <dbReference type="EMBL" id="CAF0801982.1"/>
    </source>
</evidence>
<dbReference type="Proteomes" id="UP000663877">
    <property type="component" value="Unassembled WGS sequence"/>
</dbReference>
<comment type="caution">
    <text evidence="3">The sequence shown here is derived from an EMBL/GenBank/DDBJ whole genome shotgun (WGS) entry which is preliminary data.</text>
</comment>
<dbReference type="EMBL" id="CAJNOM010003495">
    <property type="protein sequence ID" value="CAF1646238.1"/>
    <property type="molecule type" value="Genomic_DNA"/>
</dbReference>
<evidence type="ECO:0000313" key="7">
    <source>
        <dbReference type="Proteomes" id="UP000663832"/>
    </source>
</evidence>
<feature type="signal peptide" evidence="2">
    <location>
        <begin position="1"/>
        <end position="17"/>
    </location>
</feature>
<dbReference type="InterPro" id="IPR022353">
    <property type="entry name" value="Insulin_CS"/>
</dbReference>
<proteinExistence type="inferred from homology"/>
<reference evidence="3" key="1">
    <citation type="submission" date="2021-02" db="EMBL/GenBank/DDBJ databases">
        <authorList>
            <person name="Nowell W R."/>
        </authorList>
    </citation>
    <scope>NUCLEOTIDE SEQUENCE</scope>
</reference>
<keyword evidence="7" id="KW-1185">Reference proteome</keyword>
<evidence type="ECO:0000256" key="2">
    <source>
        <dbReference type="SAM" id="SignalP"/>
    </source>
</evidence>
<organism evidence="3 8">
    <name type="scientific">Adineta steineri</name>
    <dbReference type="NCBI Taxonomy" id="433720"/>
    <lineage>
        <taxon>Eukaryota</taxon>
        <taxon>Metazoa</taxon>
        <taxon>Spiralia</taxon>
        <taxon>Gnathifera</taxon>
        <taxon>Rotifera</taxon>
        <taxon>Eurotatoria</taxon>
        <taxon>Bdelloidea</taxon>
        <taxon>Adinetida</taxon>
        <taxon>Adinetidae</taxon>
        <taxon>Adineta</taxon>
    </lineage>
</organism>
<keyword evidence="2" id="KW-0732">Signal</keyword>
<feature type="chain" id="PRO_5036222942" evidence="2">
    <location>
        <begin position="18"/>
        <end position="153"/>
    </location>
</feature>
<dbReference type="SUPFAM" id="SSF56994">
    <property type="entry name" value="Insulin-like"/>
    <property type="match status" value="1"/>
</dbReference>
<dbReference type="EMBL" id="CAJNOM010000214">
    <property type="protein sequence ID" value="CAF1238438.1"/>
    <property type="molecule type" value="Genomic_DNA"/>
</dbReference>
<protein>
    <submittedName>
        <fullName evidence="3">Uncharacterized protein</fullName>
    </submittedName>
</protein>
<evidence type="ECO:0000313" key="8">
    <source>
        <dbReference type="Proteomes" id="UP000663877"/>
    </source>
</evidence>
<comment type="similarity">
    <text evidence="1">Belongs to the insulin family.</text>
</comment>
<accession>A0A813SMN4</accession>
<evidence type="ECO:0000313" key="6">
    <source>
        <dbReference type="EMBL" id="CAF1646238.1"/>
    </source>
</evidence>
<evidence type="ECO:0000313" key="4">
    <source>
        <dbReference type="EMBL" id="CAF1238438.1"/>
    </source>
</evidence>
<gene>
    <name evidence="5" type="ORF">BJG266_LOCUS43515</name>
    <name evidence="3" type="ORF">BJG266_LOCUS5254</name>
    <name evidence="4" type="ORF">QVE165_LOCUS27833</name>
    <name evidence="6" type="ORF">QVE165_LOCUS60445</name>
</gene>
<dbReference type="InterPro" id="IPR036438">
    <property type="entry name" value="Insulin-like_sf"/>
</dbReference>
<dbReference type="PROSITE" id="PS00262">
    <property type="entry name" value="INSULIN"/>
    <property type="match status" value="1"/>
</dbReference>
<evidence type="ECO:0000256" key="1">
    <source>
        <dbReference type="ARBA" id="ARBA00009034"/>
    </source>
</evidence>
<evidence type="ECO:0000313" key="5">
    <source>
        <dbReference type="EMBL" id="CAF1507230.1"/>
    </source>
</evidence>
<dbReference type="Proteomes" id="UP000663832">
    <property type="component" value="Unassembled WGS sequence"/>
</dbReference>
<sequence>MFNTLLFLVCCCSLVGSSLIDPVSNKKHIDGTQYTIKSVSTKYKQHVSDQGECSIELKERPKFLVEGEIIKIKNKWFKVEECRLNRAYRASCGSRLFYQLRDLACAFVEQNQDNQINTRREITNMFIDESSYDVCCESACTISELLQYCPTKW</sequence>
<dbReference type="EMBL" id="CAJNOI010003148">
    <property type="protein sequence ID" value="CAF1507230.1"/>
    <property type="molecule type" value="Genomic_DNA"/>
</dbReference>
<dbReference type="OrthoDB" id="9972569at2759"/>